<dbReference type="EMBL" id="CP158255">
    <property type="protein sequence ID" value="XDJ51041.1"/>
    <property type="molecule type" value="Genomic_DNA"/>
</dbReference>
<dbReference type="AlphaFoldDB" id="A0AB39D8B3"/>
<name>A0AB39D8B3_9BURK</name>
<proteinExistence type="predicted"/>
<gene>
    <name evidence="1" type="ORF">ABRZ09_04065</name>
</gene>
<reference evidence="1" key="1">
    <citation type="submission" date="2024-05" db="EMBL/GenBank/DDBJ databases">
        <authorList>
            <person name="Luo Y.-C."/>
            <person name="Nicholds J."/>
            <person name="Mortimer T."/>
            <person name="Maboni G."/>
        </authorList>
    </citation>
    <scope>NUCLEOTIDE SEQUENCE</scope>
    <source>
        <strain evidence="1">151108</strain>
    </source>
</reference>
<evidence type="ECO:0000313" key="1">
    <source>
        <dbReference type="EMBL" id="XDJ51041.1"/>
    </source>
</evidence>
<dbReference type="RefSeq" id="WP_368647344.1">
    <property type="nucleotide sequence ID" value="NZ_CP158255.1"/>
</dbReference>
<sequence>MKSRRVVYPADINLDPGGDGQLVLALTLPGHVTKLFVGGLSSMAVKCRVYRLSVGFFVGFVVLQVQSHQVRVVVPLYDEKSFSWLEQCLSRGTVSCMFTRVDAGDGQPLNIPTDFPALKPDNLAQMRRFSRLAPEDVLLVIASSVPSMLQPNAVDSLSGAEVEAVNVCIARDFFNTEVCKLAAAELLSGKVKRGLRGTDKGK</sequence>
<organism evidence="1">
    <name type="scientific">Castellaniella ginsengisoli</name>
    <dbReference type="NCBI Taxonomy" id="546114"/>
    <lineage>
        <taxon>Bacteria</taxon>
        <taxon>Pseudomonadati</taxon>
        <taxon>Pseudomonadota</taxon>
        <taxon>Betaproteobacteria</taxon>
        <taxon>Burkholderiales</taxon>
        <taxon>Alcaligenaceae</taxon>
        <taxon>Castellaniella</taxon>
    </lineage>
</organism>
<accession>A0AB39D8B3</accession>
<protein>
    <submittedName>
        <fullName evidence="1">Uncharacterized protein</fullName>
    </submittedName>
</protein>